<sequence length="324" mass="35458">MSSTLILKRSESSLAARLPQERRLYQVNALPNPLLSPQQKPPEYVHVEATTLATTPKRWKRLSATGLIPKRSSWSSMEVLSISKQNTTPSWDEKRQKGTGLGERIKHLLSSKWSTEVHPGQFPQSPTIKIEPVQPKSEFPAEQRQSSSLEKQIAEFGSKMFGLTPLDEFALLAVSAPLPNTSESGLGDTRPSTSLFNLTAGLKNPVSPPSTVTTTTTISINEKMTASQPLPDRLSISKLRVKNAALTPRQHETCQSEGHPTSSYDANASELATLDSIVDFFESFGAGFCWNSLGQDTIGIAPSPDIRPMGKPRVFRQLLVAEPA</sequence>
<dbReference type="EMBL" id="CP042185">
    <property type="protein sequence ID" value="QDS68362.1"/>
    <property type="molecule type" value="Genomic_DNA"/>
</dbReference>
<dbReference type="AlphaFoldDB" id="A0A517KYA0"/>
<accession>A0A517KYA0</accession>
<name>A0A517KYA0_9PEZI</name>
<organism evidence="1 2">
    <name type="scientific">Venturia effusa</name>
    <dbReference type="NCBI Taxonomy" id="50376"/>
    <lineage>
        <taxon>Eukaryota</taxon>
        <taxon>Fungi</taxon>
        <taxon>Dikarya</taxon>
        <taxon>Ascomycota</taxon>
        <taxon>Pezizomycotina</taxon>
        <taxon>Dothideomycetes</taxon>
        <taxon>Pleosporomycetidae</taxon>
        <taxon>Venturiales</taxon>
        <taxon>Venturiaceae</taxon>
        <taxon>Venturia</taxon>
    </lineage>
</organism>
<protein>
    <submittedName>
        <fullName evidence="1">Uncharacterized protein</fullName>
    </submittedName>
</protein>
<dbReference type="OrthoDB" id="3935797at2759"/>
<dbReference type="Proteomes" id="UP000316270">
    <property type="component" value="Chromosome 1"/>
</dbReference>
<gene>
    <name evidence="1" type="ORF">FKW77_010728</name>
</gene>
<evidence type="ECO:0000313" key="1">
    <source>
        <dbReference type="EMBL" id="QDS68362.1"/>
    </source>
</evidence>
<evidence type="ECO:0000313" key="2">
    <source>
        <dbReference type="Proteomes" id="UP000316270"/>
    </source>
</evidence>
<keyword evidence="2" id="KW-1185">Reference proteome</keyword>
<reference evidence="1 2" key="1">
    <citation type="submission" date="2019-07" db="EMBL/GenBank/DDBJ databases">
        <title>Finished genome of Venturia effusa.</title>
        <authorList>
            <person name="Young C.A."/>
            <person name="Cox M.P."/>
            <person name="Ganley A.R.D."/>
            <person name="David W.J."/>
        </authorList>
    </citation>
    <scope>NUCLEOTIDE SEQUENCE [LARGE SCALE GENOMIC DNA]</scope>
    <source>
        <strain evidence="2">albino</strain>
    </source>
</reference>
<proteinExistence type="predicted"/>